<comment type="cofactor">
    <cofactor evidence="7">
        <name>Zn(2+)</name>
        <dbReference type="ChEBI" id="CHEBI:29105"/>
    </cofactor>
    <text evidence="7">Binds 1 zinc ion.</text>
</comment>
<dbReference type="GO" id="GO:0004222">
    <property type="term" value="F:metalloendopeptidase activity"/>
    <property type="evidence" value="ECO:0007669"/>
    <property type="project" value="InterPro"/>
</dbReference>
<comment type="function">
    <text evidence="7">Single strand-specific metallo-endoribonuclease involved in late-stage 70S ribosome quality control and in maturation of the 3' terminus of the 16S rRNA.</text>
</comment>
<dbReference type="GO" id="GO:0008270">
    <property type="term" value="F:zinc ion binding"/>
    <property type="evidence" value="ECO:0007669"/>
    <property type="project" value="UniProtKB-UniRule"/>
</dbReference>
<name>A0A0G1F308_9BACT</name>
<keyword evidence="7" id="KW-0698">rRNA processing</keyword>
<dbReference type="Proteomes" id="UP000034810">
    <property type="component" value="Unassembled WGS sequence"/>
</dbReference>
<keyword evidence="7" id="KW-0963">Cytoplasm</keyword>
<proteinExistence type="inferred from homology"/>
<evidence type="ECO:0000256" key="5">
    <source>
        <dbReference type="ARBA" id="ARBA00022801"/>
    </source>
</evidence>
<protein>
    <recommendedName>
        <fullName evidence="7">Endoribonuclease YbeY</fullName>
        <ecNumber evidence="7">3.1.-.-</ecNumber>
    </recommendedName>
</protein>
<dbReference type="InterPro" id="IPR023091">
    <property type="entry name" value="MetalPrtase_cat_dom_sf_prd"/>
</dbReference>
<dbReference type="GO" id="GO:0005737">
    <property type="term" value="C:cytoplasm"/>
    <property type="evidence" value="ECO:0007669"/>
    <property type="project" value="UniProtKB-SubCell"/>
</dbReference>
<dbReference type="Gene3D" id="3.40.390.30">
    <property type="entry name" value="Metalloproteases ('zincins'), catalytic domain"/>
    <property type="match status" value="1"/>
</dbReference>
<dbReference type="GO" id="GO:0006364">
    <property type="term" value="P:rRNA processing"/>
    <property type="evidence" value="ECO:0007669"/>
    <property type="project" value="UniProtKB-UniRule"/>
</dbReference>
<evidence type="ECO:0000256" key="1">
    <source>
        <dbReference type="ARBA" id="ARBA00010875"/>
    </source>
</evidence>
<dbReference type="HAMAP" id="MF_00009">
    <property type="entry name" value="Endoribonucl_YbeY"/>
    <property type="match status" value="1"/>
</dbReference>
<evidence type="ECO:0000256" key="2">
    <source>
        <dbReference type="ARBA" id="ARBA00022722"/>
    </source>
</evidence>
<evidence type="ECO:0000256" key="3">
    <source>
        <dbReference type="ARBA" id="ARBA00022723"/>
    </source>
</evidence>
<reference evidence="8 9" key="1">
    <citation type="journal article" date="2015" name="Nature">
        <title>rRNA introns, odd ribosomes, and small enigmatic genomes across a large radiation of phyla.</title>
        <authorList>
            <person name="Brown C.T."/>
            <person name="Hug L.A."/>
            <person name="Thomas B.C."/>
            <person name="Sharon I."/>
            <person name="Castelle C.J."/>
            <person name="Singh A."/>
            <person name="Wilkins M.J."/>
            <person name="Williams K.H."/>
            <person name="Banfield J.F."/>
        </authorList>
    </citation>
    <scope>NUCLEOTIDE SEQUENCE [LARGE SCALE GENOMIC DNA]</scope>
</reference>
<dbReference type="PANTHER" id="PTHR46986">
    <property type="entry name" value="ENDORIBONUCLEASE YBEY, CHLOROPLASTIC"/>
    <property type="match status" value="1"/>
</dbReference>
<sequence>MITVLLQTESHYPVGRKKIKAAVISYLTPKIESDVEVSITIVGDRQMHELNKRYRGIDYPTDVLSFPHNDPSQPNPVPFVDPPDNLIRLGDIVVSYPQAVTEAIEENKLVDDQIIFLIYHGIDHLLGIHHLE</sequence>
<evidence type="ECO:0000313" key="9">
    <source>
        <dbReference type="Proteomes" id="UP000034810"/>
    </source>
</evidence>
<accession>A0A0G1F308</accession>
<keyword evidence="7" id="KW-0690">Ribosome biogenesis</keyword>
<dbReference type="EMBL" id="LCFA01000025">
    <property type="protein sequence ID" value="KKS81238.1"/>
    <property type="molecule type" value="Genomic_DNA"/>
</dbReference>
<evidence type="ECO:0000256" key="7">
    <source>
        <dbReference type="HAMAP-Rule" id="MF_00009"/>
    </source>
</evidence>
<comment type="subcellular location">
    <subcellularLocation>
        <location evidence="7">Cytoplasm</location>
    </subcellularLocation>
</comment>
<dbReference type="NCBIfam" id="TIGR00043">
    <property type="entry name" value="rRNA maturation RNase YbeY"/>
    <property type="match status" value="1"/>
</dbReference>
<organism evidence="8 9">
    <name type="scientific">Candidatus Wolfebacteria bacterium GW2011_GWC1_43_10</name>
    <dbReference type="NCBI Taxonomy" id="1619011"/>
    <lineage>
        <taxon>Bacteria</taxon>
        <taxon>Candidatus Wolfeibacteriota</taxon>
    </lineage>
</organism>
<keyword evidence="3 7" id="KW-0479">Metal-binding</keyword>
<evidence type="ECO:0000313" key="8">
    <source>
        <dbReference type="EMBL" id="KKS81238.1"/>
    </source>
</evidence>
<evidence type="ECO:0000256" key="6">
    <source>
        <dbReference type="ARBA" id="ARBA00022833"/>
    </source>
</evidence>
<keyword evidence="4 7" id="KW-0255">Endonuclease</keyword>
<keyword evidence="2 7" id="KW-0540">Nuclease</keyword>
<dbReference type="GO" id="GO:0004521">
    <property type="term" value="F:RNA endonuclease activity"/>
    <property type="evidence" value="ECO:0007669"/>
    <property type="project" value="UniProtKB-UniRule"/>
</dbReference>
<dbReference type="PANTHER" id="PTHR46986:SF1">
    <property type="entry name" value="ENDORIBONUCLEASE YBEY, CHLOROPLASTIC"/>
    <property type="match status" value="1"/>
</dbReference>
<evidence type="ECO:0000256" key="4">
    <source>
        <dbReference type="ARBA" id="ARBA00022759"/>
    </source>
</evidence>
<feature type="binding site" evidence="7">
    <location>
        <position position="120"/>
    </location>
    <ligand>
        <name>Zn(2+)</name>
        <dbReference type="ChEBI" id="CHEBI:29105"/>
        <note>catalytic</note>
    </ligand>
</feature>
<dbReference type="Pfam" id="PF02130">
    <property type="entry name" value="YbeY"/>
    <property type="match status" value="1"/>
</dbReference>
<dbReference type="EC" id="3.1.-.-" evidence="7"/>
<keyword evidence="6 7" id="KW-0862">Zinc</keyword>
<dbReference type="InterPro" id="IPR002036">
    <property type="entry name" value="YbeY"/>
</dbReference>
<keyword evidence="5 7" id="KW-0378">Hydrolase</keyword>
<dbReference type="SUPFAM" id="SSF55486">
    <property type="entry name" value="Metalloproteases ('zincins'), catalytic domain"/>
    <property type="match status" value="1"/>
</dbReference>
<gene>
    <name evidence="7" type="primary">ybeY</name>
    <name evidence="8" type="ORF">UV58_C0025G0015</name>
</gene>
<dbReference type="AlphaFoldDB" id="A0A0G1F308"/>
<comment type="caution">
    <text evidence="8">The sequence shown here is derived from an EMBL/GenBank/DDBJ whole genome shotgun (WGS) entry which is preliminary data.</text>
</comment>
<feature type="binding site" evidence="7">
    <location>
        <position position="130"/>
    </location>
    <ligand>
        <name>Zn(2+)</name>
        <dbReference type="ChEBI" id="CHEBI:29105"/>
        <note>catalytic</note>
    </ligand>
</feature>
<feature type="binding site" evidence="7">
    <location>
        <position position="124"/>
    </location>
    <ligand>
        <name>Zn(2+)</name>
        <dbReference type="ChEBI" id="CHEBI:29105"/>
        <note>catalytic</note>
    </ligand>
</feature>
<comment type="similarity">
    <text evidence="1 7">Belongs to the endoribonuclease YbeY family.</text>
</comment>